<evidence type="ECO:0000259" key="5">
    <source>
        <dbReference type="PROSITE" id="PS51455"/>
    </source>
</evidence>
<dbReference type="SUPFAM" id="SSF56104">
    <property type="entry name" value="SAICAR synthase-like"/>
    <property type="match status" value="1"/>
</dbReference>
<dbReference type="GO" id="GO:0005524">
    <property type="term" value="F:ATP binding"/>
    <property type="evidence" value="ECO:0007669"/>
    <property type="project" value="UniProtKB-UniRule"/>
</dbReference>
<name>A0A0K9NJ29_ZOSMR</name>
<dbReference type="Gene3D" id="3.30.810.10">
    <property type="entry name" value="2-Layer Sandwich"/>
    <property type="match status" value="1"/>
</dbReference>
<gene>
    <name evidence="6" type="ORF">ZOSMA_91G00350</name>
</gene>
<dbReference type="InterPro" id="IPR002498">
    <property type="entry name" value="PInositol-4-P-4/5-kinase_core"/>
</dbReference>
<reference evidence="7" key="1">
    <citation type="journal article" date="2016" name="Nature">
        <title>The genome of the seagrass Zostera marina reveals angiosperm adaptation to the sea.</title>
        <authorList>
            <person name="Olsen J.L."/>
            <person name="Rouze P."/>
            <person name="Verhelst B."/>
            <person name="Lin Y.-C."/>
            <person name="Bayer T."/>
            <person name="Collen J."/>
            <person name="Dattolo E."/>
            <person name="De Paoli E."/>
            <person name="Dittami S."/>
            <person name="Maumus F."/>
            <person name="Michel G."/>
            <person name="Kersting A."/>
            <person name="Lauritano C."/>
            <person name="Lohaus R."/>
            <person name="Toepel M."/>
            <person name="Tonon T."/>
            <person name="Vanneste K."/>
            <person name="Amirebrahimi M."/>
            <person name="Brakel J."/>
            <person name="Bostroem C."/>
            <person name="Chovatia M."/>
            <person name="Grimwood J."/>
            <person name="Jenkins J.W."/>
            <person name="Jueterbock A."/>
            <person name="Mraz A."/>
            <person name="Stam W.T."/>
            <person name="Tice H."/>
            <person name="Bornberg-Bauer E."/>
            <person name="Green P.J."/>
            <person name="Pearson G.A."/>
            <person name="Procaccini G."/>
            <person name="Duarte C.M."/>
            <person name="Schmutz J."/>
            <person name="Reusch T.B.H."/>
            <person name="Van de Peer Y."/>
        </authorList>
    </citation>
    <scope>NUCLEOTIDE SEQUENCE [LARGE SCALE GENOMIC DNA]</scope>
    <source>
        <strain evidence="7">cv. Finnish</strain>
    </source>
</reference>
<dbReference type="Gene3D" id="2.20.110.10">
    <property type="entry name" value="Histone H3 K4-specific methyltransferase SET7/9 N-terminal domain"/>
    <property type="match status" value="1"/>
</dbReference>
<evidence type="ECO:0000313" key="7">
    <source>
        <dbReference type="Proteomes" id="UP000036987"/>
    </source>
</evidence>
<keyword evidence="3" id="KW-0067">ATP-binding</keyword>
<dbReference type="EC" id="2.7.1.68" evidence="1"/>
<evidence type="ECO:0000256" key="2">
    <source>
        <dbReference type="ARBA" id="ARBA00022737"/>
    </source>
</evidence>
<dbReference type="Pfam" id="PF01504">
    <property type="entry name" value="PIP5K"/>
    <property type="match status" value="1"/>
</dbReference>
<keyword evidence="3" id="KW-0808">Transferase</keyword>
<dbReference type="SMART" id="SM00698">
    <property type="entry name" value="MORN"/>
    <property type="match status" value="3"/>
</dbReference>
<dbReference type="EMBL" id="LFYR01002138">
    <property type="protein sequence ID" value="KMZ56769.1"/>
    <property type="molecule type" value="Genomic_DNA"/>
</dbReference>
<dbReference type="AlphaFoldDB" id="A0A0K9NJ29"/>
<dbReference type="CDD" id="cd17302">
    <property type="entry name" value="PIPKc_AtPIP5K_like"/>
    <property type="match status" value="1"/>
</dbReference>
<evidence type="ECO:0000313" key="6">
    <source>
        <dbReference type="EMBL" id="KMZ56769.1"/>
    </source>
</evidence>
<comment type="caution">
    <text evidence="6">The sequence shown here is derived from an EMBL/GenBank/DDBJ whole genome shotgun (WGS) entry which is preliminary data.</text>
</comment>
<accession>A0A0K9NJ29</accession>
<dbReference type="SUPFAM" id="SSF82185">
    <property type="entry name" value="Histone H3 K4-specific methyltransferase SET7/9 N-terminal domain"/>
    <property type="match status" value="1"/>
</dbReference>
<feature type="domain" description="PIPK" evidence="5">
    <location>
        <begin position="257"/>
        <end position="603"/>
    </location>
</feature>
<dbReference type="PANTHER" id="PTHR23086:SF114">
    <property type="entry name" value="PHOSPHATIDYLINOSITOL 4-PHOSPHATE 5-KINASE 3"/>
    <property type="match status" value="1"/>
</dbReference>
<feature type="compositionally biased region" description="Basic and acidic residues" evidence="4">
    <location>
        <begin position="228"/>
        <end position="237"/>
    </location>
</feature>
<dbReference type="InterPro" id="IPR027483">
    <property type="entry name" value="PInositol-4-P-4/5-kinase_C_sf"/>
</dbReference>
<dbReference type="Pfam" id="PF02493">
    <property type="entry name" value="MORN"/>
    <property type="match status" value="4"/>
</dbReference>
<dbReference type="OrthoDB" id="70770at2759"/>
<dbReference type="GO" id="GO:0046854">
    <property type="term" value="P:phosphatidylinositol phosphate biosynthetic process"/>
    <property type="evidence" value="ECO:0000318"/>
    <property type="project" value="GO_Central"/>
</dbReference>
<keyword evidence="2" id="KW-0677">Repeat</keyword>
<dbReference type="InterPro" id="IPR003409">
    <property type="entry name" value="MORN"/>
</dbReference>
<evidence type="ECO:0000256" key="1">
    <source>
        <dbReference type="ARBA" id="ARBA00012172"/>
    </source>
</evidence>
<keyword evidence="7" id="KW-1185">Reference proteome</keyword>
<dbReference type="InterPro" id="IPR023610">
    <property type="entry name" value="PInositol-4/5-P-5/4-kinase"/>
</dbReference>
<dbReference type="GO" id="GO:0016308">
    <property type="term" value="F:1-phosphatidylinositol-4-phosphate 5-kinase activity"/>
    <property type="evidence" value="ECO:0000318"/>
    <property type="project" value="GO_Central"/>
</dbReference>
<dbReference type="PROSITE" id="PS51455">
    <property type="entry name" value="PIPK"/>
    <property type="match status" value="1"/>
</dbReference>
<keyword evidence="3" id="KW-0547">Nucleotide-binding</keyword>
<evidence type="ECO:0000256" key="3">
    <source>
        <dbReference type="PROSITE-ProRule" id="PRU00781"/>
    </source>
</evidence>
<dbReference type="STRING" id="29655.A0A0K9NJ29"/>
<protein>
    <recommendedName>
        <fullName evidence="1">1-phosphatidylinositol-4-phosphate 5-kinase</fullName>
        <ecNumber evidence="1">2.7.1.68</ecNumber>
    </recommendedName>
</protein>
<dbReference type="Gene3D" id="3.30.800.10">
    <property type="entry name" value="Phosphatidylinositol Phosphate Kinase II Beta"/>
    <property type="match status" value="1"/>
</dbReference>
<organism evidence="6 7">
    <name type="scientific">Zostera marina</name>
    <name type="common">Eelgrass</name>
    <dbReference type="NCBI Taxonomy" id="29655"/>
    <lineage>
        <taxon>Eukaryota</taxon>
        <taxon>Viridiplantae</taxon>
        <taxon>Streptophyta</taxon>
        <taxon>Embryophyta</taxon>
        <taxon>Tracheophyta</taxon>
        <taxon>Spermatophyta</taxon>
        <taxon>Magnoliopsida</taxon>
        <taxon>Liliopsida</taxon>
        <taxon>Zosteraceae</taxon>
        <taxon>Zostera</taxon>
    </lineage>
</organism>
<proteinExistence type="predicted"/>
<keyword evidence="3 6" id="KW-0418">Kinase</keyword>
<feature type="region of interest" description="Disordered" evidence="4">
    <location>
        <begin position="227"/>
        <end position="254"/>
    </location>
</feature>
<dbReference type="PANTHER" id="PTHR23086">
    <property type="entry name" value="PHOSPHATIDYLINOSITOL-4-PHOSPHATE 5-KINASE"/>
    <property type="match status" value="1"/>
</dbReference>
<dbReference type="SMART" id="SM00330">
    <property type="entry name" value="PIPKc"/>
    <property type="match status" value="1"/>
</dbReference>
<dbReference type="Proteomes" id="UP000036987">
    <property type="component" value="Unassembled WGS sequence"/>
</dbReference>
<evidence type="ECO:0000256" key="4">
    <source>
        <dbReference type="SAM" id="MobiDB-lite"/>
    </source>
</evidence>
<sequence>MVVLFVEEENGFPHFRSTRRVTPAHETTVADCGGFVGTGNWWRGKAVDDRRQGCGRKRYVNGDYYEGEWHRNLQQGKGRYVWHNGNQYVGEWKNGVISGRGVLIWANGNRYDGHWDNGVPKGNGVFTWPDGSCYVMDSSSSSFSSSSSHFSSSLHGTFYSSFKSTPDFMKQSTVDVTTGRGSYSGEKHFPRICIWESDGVAGDITCDIIDALQASLLYKDGTDAAATESKEQKRIERQNNTPWSFAGDDAPKKPGRTITKDHKKYDLMRNLQLGISCSVGKSATTREIRTNDFNRKQKFWTRFPAEGSKMTPPHTSTEFRWKDYCPMVFRHLRKLFGVDPTDYILAICGNGALRELSSPGKSGSFFYLTQDDRFMIKTVKKSEAKVLMKMLPAYYNHVTHHSNTLLTRFFGVHCVKPIGGQKVRFVVMGNFFRPSEHRIHRRFDLKGSRHGRSASTEKIDETTTLKDLDLNLVFKVEPTSIQALLGQIEADCGFLEAERIMDYSLLIGLHFHDDNSAGLETTRGSWKMAARAEVVSNGWGFERSGDVYDVILYMGVIDILQDYDMSKRLEHAYKSLHVDPTTISAVDPKLYSRRFRDFVRRIFVLEKTDITETDS</sequence>
<dbReference type="GO" id="GO:0005886">
    <property type="term" value="C:plasma membrane"/>
    <property type="evidence" value="ECO:0000318"/>
    <property type="project" value="GO_Central"/>
</dbReference>
<dbReference type="OMA" id="ICVWESE"/>
<dbReference type="InterPro" id="IPR027484">
    <property type="entry name" value="PInositol-4-P-5-kinase_N"/>
</dbReference>